<protein>
    <recommendedName>
        <fullName evidence="8">Lipoprotein</fullName>
    </recommendedName>
</protein>
<dbReference type="PANTHER" id="PTHR30046:SF2">
    <property type="entry name" value="YOP PROTEINS TRANSLOCATION LIPOPROTEIN J"/>
    <property type="match status" value="1"/>
</dbReference>
<dbReference type="PRINTS" id="PR01338">
    <property type="entry name" value="TYPE3OMKPROT"/>
</dbReference>
<keyword evidence="4 8" id="KW-0472">Membrane</keyword>
<dbReference type="InterPro" id="IPR045851">
    <property type="entry name" value="AMP-bd_C_sf"/>
</dbReference>
<keyword evidence="5 8" id="KW-0564">Palmitate</keyword>
<keyword evidence="8" id="KW-0812">Transmembrane</keyword>
<dbReference type="InterPro" id="IPR003282">
    <property type="entry name" value="T3SS_SctJ"/>
</dbReference>
<evidence type="ECO:0000256" key="7">
    <source>
        <dbReference type="ARBA" id="ARBA00023288"/>
    </source>
</evidence>
<feature type="domain" description="Flagellar M-ring N-terminal" evidence="9">
    <location>
        <begin position="26"/>
        <end position="191"/>
    </location>
</feature>
<keyword evidence="8" id="KW-1133">Transmembrane helix</keyword>
<keyword evidence="6 8" id="KW-0998">Cell outer membrane</keyword>
<organism evidence="10 11">
    <name type="scientific">Paraburkholderia phenazinium</name>
    <dbReference type="NCBI Taxonomy" id="60549"/>
    <lineage>
        <taxon>Bacteria</taxon>
        <taxon>Pseudomonadati</taxon>
        <taxon>Pseudomonadota</taxon>
        <taxon>Betaproteobacteria</taxon>
        <taxon>Burkholderiales</taxon>
        <taxon>Burkholderiaceae</taxon>
        <taxon>Paraburkholderia</taxon>
    </lineage>
</organism>
<evidence type="ECO:0000256" key="5">
    <source>
        <dbReference type="ARBA" id="ARBA00023139"/>
    </source>
</evidence>
<feature type="signal peptide" evidence="8">
    <location>
        <begin position="1"/>
        <end position="30"/>
    </location>
</feature>
<evidence type="ECO:0000256" key="2">
    <source>
        <dbReference type="ARBA" id="ARBA00009509"/>
    </source>
</evidence>
<dbReference type="OrthoDB" id="115186at2"/>
<evidence type="ECO:0000313" key="11">
    <source>
        <dbReference type="Proteomes" id="UP000199706"/>
    </source>
</evidence>
<comment type="subcellular location">
    <subcellularLocation>
        <location evidence="1">Cell outer membrane</location>
        <topology evidence="1">Lipid-anchor</topology>
    </subcellularLocation>
</comment>
<dbReference type="GO" id="GO:0009306">
    <property type="term" value="P:protein secretion"/>
    <property type="evidence" value="ECO:0007669"/>
    <property type="project" value="InterPro"/>
</dbReference>
<comment type="similarity">
    <text evidence="2 8">Belongs to the YscJ lipoprotein family.</text>
</comment>
<evidence type="ECO:0000313" key="10">
    <source>
        <dbReference type="EMBL" id="SDI39734.1"/>
    </source>
</evidence>
<dbReference type="InterPro" id="IPR006182">
    <property type="entry name" value="FliF_N_dom"/>
</dbReference>
<evidence type="ECO:0000256" key="3">
    <source>
        <dbReference type="ARBA" id="ARBA00022729"/>
    </source>
</evidence>
<name>A0A1G8K8H8_9BURK</name>
<dbReference type="Gene3D" id="3.30.70.1530">
    <property type="entry name" value="Hypothetical protein rpa1041"/>
    <property type="match status" value="1"/>
</dbReference>
<dbReference type="GO" id="GO:0009279">
    <property type="term" value="C:cell outer membrane"/>
    <property type="evidence" value="ECO:0007669"/>
    <property type="project" value="UniProtKB-SubCell"/>
</dbReference>
<sequence length="266" mass="28186">MSRFSNLLRALALAVVSAALLAGCSKQLFAQLPEADANDLMRVLLEAGVDASKSTPDSGKTWEVSVDEDDFARSMEVLRAHGLPHQKYTSLGEMFKKDGLISTPTEERVRFIYGVSQQLSAMLSRIDGVAYADVQIVLPNNDPLSSVVKPSSAAVFIKYGEGTDIQALVPSVKNLVVHSVEGLSYDNVSVTLVQAAEPAGAATPVESGSGHSAKFWVGLIVAGIVLAALIAAVATGIVVAPQRFARVMPARWSKKRLIAPEPMDAA</sequence>
<proteinExistence type="inferred from homology"/>
<keyword evidence="7 8" id="KW-0449">Lipoprotein</keyword>
<dbReference type="NCBIfam" id="TIGR02544">
    <property type="entry name" value="III_secr_YscJ"/>
    <property type="match status" value="1"/>
</dbReference>
<evidence type="ECO:0000259" key="9">
    <source>
        <dbReference type="Pfam" id="PF01514"/>
    </source>
</evidence>
<feature type="chain" id="PRO_5011331695" description="Lipoprotein" evidence="8">
    <location>
        <begin position="31"/>
        <end position="266"/>
    </location>
</feature>
<gene>
    <name evidence="10" type="ORF">SAMN05216466_12226</name>
</gene>
<dbReference type="PANTHER" id="PTHR30046">
    <property type="entry name" value="FLAGELLAR M-RING PROTEIN"/>
    <property type="match status" value="1"/>
</dbReference>
<dbReference type="Pfam" id="PF01514">
    <property type="entry name" value="YscJ_FliF"/>
    <property type="match status" value="1"/>
</dbReference>
<evidence type="ECO:0000256" key="4">
    <source>
        <dbReference type="ARBA" id="ARBA00023136"/>
    </source>
</evidence>
<feature type="transmembrane region" description="Helical" evidence="8">
    <location>
        <begin position="215"/>
        <end position="240"/>
    </location>
</feature>
<dbReference type="Gene3D" id="3.30.300.30">
    <property type="match status" value="1"/>
</dbReference>
<dbReference type="PROSITE" id="PS51257">
    <property type="entry name" value="PROKAR_LIPOPROTEIN"/>
    <property type="match status" value="1"/>
</dbReference>
<dbReference type="Proteomes" id="UP000199706">
    <property type="component" value="Unassembled WGS sequence"/>
</dbReference>
<dbReference type="RefSeq" id="WP_090692757.1">
    <property type="nucleotide sequence ID" value="NZ_CADERL010000008.1"/>
</dbReference>
<reference evidence="10 11" key="1">
    <citation type="submission" date="2016-10" db="EMBL/GenBank/DDBJ databases">
        <authorList>
            <person name="de Groot N.N."/>
        </authorList>
    </citation>
    <scope>NUCLEOTIDE SEQUENCE [LARGE SCALE GENOMIC DNA]</scope>
    <source>
        <strain evidence="10 11">LMG 2247</strain>
    </source>
</reference>
<evidence type="ECO:0000256" key="1">
    <source>
        <dbReference type="ARBA" id="ARBA00004459"/>
    </source>
</evidence>
<evidence type="ECO:0000256" key="8">
    <source>
        <dbReference type="RuleBase" id="RU364102"/>
    </source>
</evidence>
<dbReference type="EMBL" id="FNCJ01000022">
    <property type="protein sequence ID" value="SDI39734.1"/>
    <property type="molecule type" value="Genomic_DNA"/>
</dbReference>
<accession>A0A1G8K8H8</accession>
<dbReference type="AlphaFoldDB" id="A0A1G8K8H8"/>
<evidence type="ECO:0000256" key="6">
    <source>
        <dbReference type="ARBA" id="ARBA00023237"/>
    </source>
</evidence>
<keyword evidence="3 8" id="KW-0732">Signal</keyword>
<dbReference type="InterPro" id="IPR043427">
    <property type="entry name" value="YscJ/FliF"/>
</dbReference>